<dbReference type="InterPro" id="IPR006224">
    <property type="entry name" value="PsdUridine_synth_RluA-like_CS"/>
</dbReference>
<dbReference type="EMBL" id="JBEVCJ010000007">
    <property type="protein sequence ID" value="MET1255147.1"/>
    <property type="molecule type" value="Genomic_DNA"/>
</dbReference>
<dbReference type="InterPro" id="IPR050188">
    <property type="entry name" value="RluA_PseudoU_synthase"/>
</dbReference>
<evidence type="ECO:0000313" key="2">
    <source>
        <dbReference type="Proteomes" id="UP001548189"/>
    </source>
</evidence>
<dbReference type="PROSITE" id="PS01129">
    <property type="entry name" value="PSI_RLU"/>
    <property type="match status" value="1"/>
</dbReference>
<dbReference type="CDD" id="cd02869">
    <property type="entry name" value="PseudoU_synth_RluA_like"/>
    <property type="match status" value="1"/>
</dbReference>
<evidence type="ECO:0000313" key="1">
    <source>
        <dbReference type="EMBL" id="MET1255147.1"/>
    </source>
</evidence>
<dbReference type="SUPFAM" id="SSF55120">
    <property type="entry name" value="Pseudouridine synthase"/>
    <property type="match status" value="1"/>
</dbReference>
<reference evidence="1 2" key="1">
    <citation type="submission" date="2024-06" db="EMBL/GenBank/DDBJ databases">
        <authorList>
            <person name="Li F."/>
        </authorList>
    </citation>
    <scope>NUCLEOTIDE SEQUENCE [LARGE SCALE GENOMIC DNA]</scope>
    <source>
        <strain evidence="1 2">GXAS 311</strain>
    </source>
</reference>
<name>A0ABV2BT90_9GAMM</name>
<dbReference type="Pfam" id="PF00849">
    <property type="entry name" value="PseudoU_synth_2"/>
    <property type="match status" value="1"/>
</dbReference>
<organism evidence="1 2">
    <name type="scientific">Aliikangiella maris</name>
    <dbReference type="NCBI Taxonomy" id="3162458"/>
    <lineage>
        <taxon>Bacteria</taxon>
        <taxon>Pseudomonadati</taxon>
        <taxon>Pseudomonadota</taxon>
        <taxon>Gammaproteobacteria</taxon>
        <taxon>Oceanospirillales</taxon>
        <taxon>Pleioneaceae</taxon>
        <taxon>Aliikangiella</taxon>
    </lineage>
</organism>
<dbReference type="Gene3D" id="3.30.2350.10">
    <property type="entry name" value="Pseudouridine synthase"/>
    <property type="match status" value="1"/>
</dbReference>
<sequence>MSFTVSIIFQNDDLIIIDKPANISFHREKNQPGFFNQLSDYLGFTIWPVHRLDKVTSGLLIFAKNKVAASELTQLFTDKAIHKVYLAISDNKPNKKQGLIRGDMKKTRNGNWKLTKTQTNPAITQFYSCSLLPGKRFFWVEPQSGKTHQIRVALKSQGSAILGDLRYSGSQADRTYLHAYQLKFNWHQQKICVSCLPQTGEYFLKPELKTCIEQFENRSN</sequence>
<accession>A0ABV2BT90</accession>
<keyword evidence="2" id="KW-1185">Reference proteome</keyword>
<dbReference type="NCBIfam" id="TIGR01621">
    <property type="entry name" value="RluA-like"/>
    <property type="match status" value="1"/>
</dbReference>
<proteinExistence type="predicted"/>
<dbReference type="InterPro" id="IPR020103">
    <property type="entry name" value="PsdUridine_synth_cat_dom_sf"/>
</dbReference>
<dbReference type="Proteomes" id="UP001548189">
    <property type="component" value="Unassembled WGS sequence"/>
</dbReference>
<gene>
    <name evidence="1" type="ORF">ABVT43_08420</name>
</gene>
<dbReference type="InterPro" id="IPR006145">
    <property type="entry name" value="PsdUridine_synth_RsuA/RluA"/>
</dbReference>
<dbReference type="PANTHER" id="PTHR21600:SF87">
    <property type="entry name" value="RNA PSEUDOURIDYLATE SYNTHASE DOMAIN-CONTAINING PROTEIN 1"/>
    <property type="match status" value="1"/>
</dbReference>
<protein>
    <submittedName>
        <fullName evidence="1">TIGR01621 family pseudouridine synthase</fullName>
    </submittedName>
</protein>
<dbReference type="PANTHER" id="PTHR21600">
    <property type="entry name" value="MITOCHONDRIAL RNA PSEUDOURIDINE SYNTHASE"/>
    <property type="match status" value="1"/>
</dbReference>
<dbReference type="InterPro" id="IPR006508">
    <property type="entry name" value="PsdUridine_synth_RluA-like"/>
</dbReference>
<comment type="caution">
    <text evidence="1">The sequence shown here is derived from an EMBL/GenBank/DDBJ whole genome shotgun (WGS) entry which is preliminary data.</text>
</comment>